<evidence type="ECO:0000256" key="2">
    <source>
        <dbReference type="ARBA" id="ARBA00022723"/>
    </source>
</evidence>
<dbReference type="GO" id="GO:0020037">
    <property type="term" value="F:heme binding"/>
    <property type="evidence" value="ECO:0007669"/>
    <property type="project" value="InterPro"/>
</dbReference>
<evidence type="ECO:0000313" key="8">
    <source>
        <dbReference type="Proteomes" id="UP000234329"/>
    </source>
</evidence>
<feature type="chain" id="PRO_5014111283" evidence="5">
    <location>
        <begin position="30"/>
        <end position="131"/>
    </location>
</feature>
<keyword evidence="3 4" id="KW-0408">Iron</keyword>
<dbReference type="GO" id="GO:0009055">
    <property type="term" value="F:electron transfer activity"/>
    <property type="evidence" value="ECO:0007669"/>
    <property type="project" value="InterPro"/>
</dbReference>
<feature type="signal peptide" evidence="5">
    <location>
        <begin position="1"/>
        <end position="29"/>
    </location>
</feature>
<name>A0A2I1DL81_9PROT</name>
<protein>
    <submittedName>
        <fullName evidence="7">Sulfur oxidation c-type cytochrome SoxX</fullName>
    </submittedName>
</protein>
<dbReference type="Gene3D" id="1.10.760.10">
    <property type="entry name" value="Cytochrome c-like domain"/>
    <property type="match status" value="1"/>
</dbReference>
<evidence type="ECO:0000256" key="5">
    <source>
        <dbReference type="SAM" id="SignalP"/>
    </source>
</evidence>
<keyword evidence="8" id="KW-1185">Reference proteome</keyword>
<dbReference type="PROSITE" id="PS51007">
    <property type="entry name" value="CYTC"/>
    <property type="match status" value="1"/>
</dbReference>
<dbReference type="SUPFAM" id="SSF46626">
    <property type="entry name" value="Cytochrome c"/>
    <property type="match status" value="1"/>
</dbReference>
<dbReference type="InterPro" id="IPR030999">
    <property type="entry name" value="Thiosulf_SoxX"/>
</dbReference>
<dbReference type="GO" id="GO:0046872">
    <property type="term" value="F:metal ion binding"/>
    <property type="evidence" value="ECO:0007669"/>
    <property type="project" value="UniProtKB-KW"/>
</dbReference>
<accession>A0A2I1DL81</accession>
<evidence type="ECO:0000259" key="6">
    <source>
        <dbReference type="PROSITE" id="PS51007"/>
    </source>
</evidence>
<sequence length="131" mass="14061">MKHRNKQLVQIALLMAGLSGLTLSMDASAADAPTNASNIQAGKAIAFNRAQGNCLACHALPGGTMAGNVGPALPMKGVTFQQMFQTKEKLVAFLGDPEKLFPYANMPEFGKNKVLTHTQLEQVADYLWSLK</sequence>
<dbReference type="InParanoid" id="A0A2I1DL81"/>
<reference evidence="7 8" key="1">
    <citation type="submission" date="2017-03" db="EMBL/GenBank/DDBJ databases">
        <title>Draft genime sequence of the acidophilic sulfur-oxidizing bacterium Acidithiobacillus sp. SH, isolated from seawater.</title>
        <authorList>
            <person name="Sharmin S."/>
            <person name="Tokuhisa M."/>
            <person name="Kanao T."/>
            <person name="Kamimura K."/>
        </authorList>
    </citation>
    <scope>NUCLEOTIDE SEQUENCE [LARGE SCALE GENOMIC DNA]</scope>
    <source>
        <strain evidence="7 8">SH</strain>
    </source>
</reference>
<dbReference type="OrthoDB" id="8775952at2"/>
<dbReference type="NCBIfam" id="TIGR04485">
    <property type="entry name" value="thiosulf_SoxX"/>
    <property type="match status" value="1"/>
</dbReference>
<dbReference type="InterPro" id="IPR009056">
    <property type="entry name" value="Cyt_c-like_dom"/>
</dbReference>
<dbReference type="EMBL" id="MXAV01000034">
    <property type="protein sequence ID" value="PKY10629.1"/>
    <property type="molecule type" value="Genomic_DNA"/>
</dbReference>
<dbReference type="Proteomes" id="UP000234329">
    <property type="component" value="Unassembled WGS sequence"/>
</dbReference>
<evidence type="ECO:0000256" key="1">
    <source>
        <dbReference type="ARBA" id="ARBA00022617"/>
    </source>
</evidence>
<keyword evidence="1 4" id="KW-0349">Heme</keyword>
<dbReference type="AlphaFoldDB" id="A0A2I1DL81"/>
<comment type="caution">
    <text evidence="7">The sequence shown here is derived from an EMBL/GenBank/DDBJ whole genome shotgun (WGS) entry which is preliminary data.</text>
</comment>
<dbReference type="Pfam" id="PF00034">
    <property type="entry name" value="Cytochrom_C"/>
    <property type="match status" value="1"/>
</dbReference>
<keyword evidence="5" id="KW-0732">Signal</keyword>
<proteinExistence type="predicted"/>
<evidence type="ECO:0000256" key="3">
    <source>
        <dbReference type="ARBA" id="ARBA00023004"/>
    </source>
</evidence>
<evidence type="ECO:0000313" key="7">
    <source>
        <dbReference type="EMBL" id="PKY10629.1"/>
    </source>
</evidence>
<dbReference type="InterPro" id="IPR036909">
    <property type="entry name" value="Cyt_c-like_dom_sf"/>
</dbReference>
<feature type="domain" description="Cytochrome c" evidence="6">
    <location>
        <begin position="37"/>
        <end position="131"/>
    </location>
</feature>
<keyword evidence="2 4" id="KW-0479">Metal-binding</keyword>
<organism evidence="7 8">
    <name type="scientific">Acidithiobacillus marinus</name>
    <dbReference type="NCBI Taxonomy" id="187490"/>
    <lineage>
        <taxon>Bacteria</taxon>
        <taxon>Pseudomonadati</taxon>
        <taxon>Pseudomonadota</taxon>
        <taxon>Acidithiobacillia</taxon>
        <taxon>Acidithiobacillales</taxon>
        <taxon>Acidithiobacillaceae</taxon>
        <taxon>Acidithiobacillus</taxon>
    </lineage>
</organism>
<dbReference type="RefSeq" id="WP_101537928.1">
    <property type="nucleotide sequence ID" value="NZ_MXAV01000034.1"/>
</dbReference>
<gene>
    <name evidence="7" type="ORF">B1757_08605</name>
</gene>
<evidence type="ECO:0000256" key="4">
    <source>
        <dbReference type="PROSITE-ProRule" id="PRU00433"/>
    </source>
</evidence>